<keyword evidence="1" id="KW-0675">Receptor</keyword>
<feature type="non-terminal residue" evidence="1">
    <location>
        <position position="1"/>
    </location>
</feature>
<dbReference type="Gene3D" id="1.10.510.10">
    <property type="entry name" value="Transferase(Phosphotransferase) domain 1"/>
    <property type="match status" value="1"/>
</dbReference>
<proteinExistence type="predicted"/>
<protein>
    <submittedName>
        <fullName evidence="1">Tyrosine kinase receptor Cad96Ca</fullName>
    </submittedName>
</protein>
<dbReference type="GO" id="GO:0016301">
    <property type="term" value="F:kinase activity"/>
    <property type="evidence" value="ECO:0007669"/>
    <property type="project" value="UniProtKB-KW"/>
</dbReference>
<evidence type="ECO:0000313" key="1">
    <source>
        <dbReference type="EMBL" id="KAK0054370.1"/>
    </source>
</evidence>
<dbReference type="AlphaFoldDB" id="A0AAD8BGY5"/>
<comment type="caution">
    <text evidence="1">The sequence shown here is derived from an EMBL/GenBank/DDBJ whole genome shotgun (WGS) entry which is preliminary data.</text>
</comment>
<organism evidence="1 2">
    <name type="scientific">Biomphalaria pfeifferi</name>
    <name type="common">Bloodfluke planorb</name>
    <name type="synonym">Freshwater snail</name>
    <dbReference type="NCBI Taxonomy" id="112525"/>
    <lineage>
        <taxon>Eukaryota</taxon>
        <taxon>Metazoa</taxon>
        <taxon>Spiralia</taxon>
        <taxon>Lophotrochozoa</taxon>
        <taxon>Mollusca</taxon>
        <taxon>Gastropoda</taxon>
        <taxon>Heterobranchia</taxon>
        <taxon>Euthyneura</taxon>
        <taxon>Panpulmonata</taxon>
        <taxon>Hygrophila</taxon>
        <taxon>Lymnaeoidea</taxon>
        <taxon>Planorbidae</taxon>
        <taxon>Biomphalaria</taxon>
    </lineage>
</organism>
<dbReference type="Proteomes" id="UP001233172">
    <property type="component" value="Unassembled WGS sequence"/>
</dbReference>
<sequence length="51" mass="5961">NDLMLSCWTSDFSKRPTFSEVCAKLDKLLEAQVEYVDLDQMDDHEYSTLND</sequence>
<accession>A0AAD8BGY5</accession>
<gene>
    <name evidence="1" type="ORF">Bpfe_016198</name>
</gene>
<evidence type="ECO:0000313" key="2">
    <source>
        <dbReference type="Proteomes" id="UP001233172"/>
    </source>
</evidence>
<keyword evidence="1" id="KW-0418">Kinase</keyword>
<keyword evidence="1" id="KW-0808">Transferase</keyword>
<dbReference type="EMBL" id="JASAOG010000078">
    <property type="protein sequence ID" value="KAK0054370.1"/>
    <property type="molecule type" value="Genomic_DNA"/>
</dbReference>
<keyword evidence="2" id="KW-1185">Reference proteome</keyword>
<name>A0AAD8BGY5_BIOPF</name>
<reference evidence="1" key="2">
    <citation type="submission" date="2023-04" db="EMBL/GenBank/DDBJ databases">
        <authorList>
            <person name="Bu L."/>
            <person name="Lu L."/>
            <person name="Laidemitt M.R."/>
            <person name="Zhang S.M."/>
            <person name="Mutuku M."/>
            <person name="Mkoji G."/>
            <person name="Steinauer M."/>
            <person name="Loker E.S."/>
        </authorList>
    </citation>
    <scope>NUCLEOTIDE SEQUENCE</scope>
    <source>
        <strain evidence="1">KasaAsao</strain>
        <tissue evidence="1">Whole Snail</tissue>
    </source>
</reference>
<reference evidence="1" key="1">
    <citation type="journal article" date="2023" name="PLoS Negl. Trop. Dis.">
        <title>A genome sequence for Biomphalaria pfeifferi, the major vector snail for the human-infecting parasite Schistosoma mansoni.</title>
        <authorList>
            <person name="Bu L."/>
            <person name="Lu L."/>
            <person name="Laidemitt M.R."/>
            <person name="Zhang S.M."/>
            <person name="Mutuku M."/>
            <person name="Mkoji G."/>
            <person name="Steinauer M."/>
            <person name="Loker E.S."/>
        </authorList>
    </citation>
    <scope>NUCLEOTIDE SEQUENCE</scope>
    <source>
        <strain evidence="1">KasaAsao</strain>
    </source>
</reference>